<dbReference type="EMBL" id="JAKLMC020000002">
    <property type="protein sequence ID" value="KAK5957841.1"/>
    <property type="molecule type" value="Genomic_DNA"/>
</dbReference>
<evidence type="ECO:0000313" key="2">
    <source>
        <dbReference type="Proteomes" id="UP001316803"/>
    </source>
</evidence>
<dbReference type="Proteomes" id="UP001316803">
    <property type="component" value="Unassembled WGS sequence"/>
</dbReference>
<evidence type="ECO:0000313" key="1">
    <source>
        <dbReference type="EMBL" id="KAK5957841.1"/>
    </source>
</evidence>
<accession>A0AAN8F0H0</accession>
<keyword evidence="2" id="KW-1185">Reference proteome</keyword>
<protein>
    <submittedName>
        <fullName evidence="1">Uncharacterized protein</fullName>
    </submittedName>
</protein>
<reference evidence="1 2" key="1">
    <citation type="submission" date="2022-12" db="EMBL/GenBank/DDBJ databases">
        <title>Genomic features and morphological characterization of a novel Knufia sp. strain isolated from spacecraft assembly facility.</title>
        <authorList>
            <person name="Teixeira M."/>
            <person name="Chander A.M."/>
            <person name="Stajich J.E."/>
            <person name="Venkateswaran K."/>
        </authorList>
    </citation>
    <scope>NUCLEOTIDE SEQUENCE [LARGE SCALE GENOMIC DNA]</scope>
    <source>
        <strain evidence="1 2">FJI-L2-BK-P2</strain>
    </source>
</reference>
<sequence length="258" mass="29542">MDLRADKSALEAWRKKKMLSLEKKLGRSLMILQLYLMFMLDNMNDNERSLEPLDDEEYTSLHNIFLFDEQEFLEHNMSALTETDFMDVTAAVEVFKLTCKARSLPFRMKSPAHPFISVRQLLVLKGLGPFTELLAKDAGLAQQEAILRRLGRSIGQSRRSSTMAGSDLPCPSLHALAGYWHDRNAFFDLKRNNRARDKFVSQQDIWDKSARALMMPKLDKAPETQSAAAWIRKICTQGEKDLKESDVLIGTWDQADAR</sequence>
<comment type="caution">
    <text evidence="1">The sequence shown here is derived from an EMBL/GenBank/DDBJ whole genome shotgun (WGS) entry which is preliminary data.</text>
</comment>
<proteinExistence type="predicted"/>
<gene>
    <name evidence="1" type="ORF">OHC33_001030</name>
</gene>
<dbReference type="AlphaFoldDB" id="A0AAN8F0H0"/>
<organism evidence="1 2">
    <name type="scientific">Knufia fluminis</name>
    <dbReference type="NCBI Taxonomy" id="191047"/>
    <lineage>
        <taxon>Eukaryota</taxon>
        <taxon>Fungi</taxon>
        <taxon>Dikarya</taxon>
        <taxon>Ascomycota</taxon>
        <taxon>Pezizomycotina</taxon>
        <taxon>Eurotiomycetes</taxon>
        <taxon>Chaetothyriomycetidae</taxon>
        <taxon>Chaetothyriales</taxon>
        <taxon>Trichomeriaceae</taxon>
        <taxon>Knufia</taxon>
    </lineage>
</organism>
<name>A0AAN8F0H0_9EURO</name>